<keyword evidence="1" id="KW-0812">Transmembrane</keyword>
<dbReference type="EMBL" id="JANPWB010000012">
    <property type="protein sequence ID" value="KAJ1115913.1"/>
    <property type="molecule type" value="Genomic_DNA"/>
</dbReference>
<evidence type="ECO:0000313" key="3">
    <source>
        <dbReference type="EMBL" id="KAJ1115913.1"/>
    </source>
</evidence>
<organism evidence="3 4">
    <name type="scientific">Pleurodeles waltl</name>
    <name type="common">Iberian ribbed newt</name>
    <dbReference type="NCBI Taxonomy" id="8319"/>
    <lineage>
        <taxon>Eukaryota</taxon>
        <taxon>Metazoa</taxon>
        <taxon>Chordata</taxon>
        <taxon>Craniata</taxon>
        <taxon>Vertebrata</taxon>
        <taxon>Euteleostomi</taxon>
        <taxon>Amphibia</taxon>
        <taxon>Batrachia</taxon>
        <taxon>Caudata</taxon>
        <taxon>Salamandroidea</taxon>
        <taxon>Salamandridae</taxon>
        <taxon>Pleurodelinae</taxon>
        <taxon>Pleurodeles</taxon>
    </lineage>
</organism>
<dbReference type="GO" id="GO:0005634">
    <property type="term" value="C:nucleus"/>
    <property type="evidence" value="ECO:0007669"/>
    <property type="project" value="TreeGrafter"/>
</dbReference>
<dbReference type="Proteomes" id="UP001066276">
    <property type="component" value="Chromosome 8"/>
</dbReference>
<keyword evidence="1" id="KW-0472">Membrane</keyword>
<gene>
    <name evidence="3" type="ORF">NDU88_004133</name>
</gene>
<dbReference type="InterPro" id="IPR052835">
    <property type="entry name" value="Nepro"/>
</dbReference>
<feature type="domain" description="Nucleolus and neural progenitor protein-like N-terminal" evidence="2">
    <location>
        <begin position="19"/>
        <end position="207"/>
    </location>
</feature>
<protein>
    <recommendedName>
        <fullName evidence="2">Nucleolus and neural progenitor protein-like N-terminal domain-containing protein</fullName>
    </recommendedName>
</protein>
<dbReference type="PANTHER" id="PTHR34761:SF1">
    <property type="entry name" value="NUCLEOLUS AND NEURAL PROGENITOR PROTEIN"/>
    <property type="match status" value="1"/>
</dbReference>
<dbReference type="InterPro" id="IPR027951">
    <property type="entry name" value="Nepro_N"/>
</dbReference>
<feature type="transmembrane region" description="Helical" evidence="1">
    <location>
        <begin position="174"/>
        <end position="192"/>
    </location>
</feature>
<keyword evidence="1" id="KW-1133">Transmembrane helix</keyword>
<reference evidence="3" key="1">
    <citation type="journal article" date="2022" name="bioRxiv">
        <title>Sequencing and chromosome-scale assembly of the giantPleurodeles waltlgenome.</title>
        <authorList>
            <person name="Brown T."/>
            <person name="Elewa A."/>
            <person name="Iarovenko S."/>
            <person name="Subramanian E."/>
            <person name="Araus A.J."/>
            <person name="Petzold A."/>
            <person name="Susuki M."/>
            <person name="Suzuki K.-i.T."/>
            <person name="Hayashi T."/>
            <person name="Toyoda A."/>
            <person name="Oliveira C."/>
            <person name="Osipova E."/>
            <person name="Leigh N.D."/>
            <person name="Simon A."/>
            <person name="Yun M.H."/>
        </authorList>
    </citation>
    <scope>NUCLEOTIDE SEQUENCE</scope>
    <source>
        <strain evidence="3">20211129_DDA</strain>
        <tissue evidence="3">Liver</tissue>
    </source>
</reference>
<name>A0AAV7NIH4_PLEWA</name>
<evidence type="ECO:0000259" key="2">
    <source>
        <dbReference type="Pfam" id="PF14780"/>
    </source>
</evidence>
<evidence type="ECO:0000313" key="4">
    <source>
        <dbReference type="Proteomes" id="UP001066276"/>
    </source>
</evidence>
<dbReference type="PANTHER" id="PTHR34761">
    <property type="entry name" value="NUCLEOLUS AND NEURAL PROGENITOR PROTEIN"/>
    <property type="match status" value="1"/>
</dbReference>
<keyword evidence="4" id="KW-1185">Reference proteome</keyword>
<accession>A0AAV7NIH4</accession>
<dbReference type="AlphaFoldDB" id="A0AAV7NIH4"/>
<sequence>MTPRGATKMDALVAQVEPWNRVEVPKPAIHCLVTVPSSDVIGNYVGAITKGCHVVCALLRSKVLASEVKVLGSILYINHNPLGSHSTYLALKQVQQCLNRLTRMNLEGSIQDFVELFPNKKDLGNTEIFSVPSQPLIEFVAVKILGGCKLFLRLLDSCCKAFHLTVQHLCLGEYIVLNLVVLGLLSRLWILFRGILKSLIPIYEPLYGLLQDVSMVQQMPYFKGFTFPLNIIDFLGPAFSEVVPRRLTPKIPVRKGVTGLLNKLFPGAELLSKPGFTSAPAVRTKVKTKNRPVNQSLDVGKPVWKKRKNIEKLPEFDIKSLCKKRQLNPTQEATPAVKIYLSKKYRAKSFVVSSSACLKSDSRESITSFVPKIQRVESFKELSLELQTAVKWCRSRKLKSKVLFLGNRYLKSKRLSHVESLGYSRKKKLRCIKASVCRYLLHDTGTVASKQSTSRTLKCIQMRFKWNNAIRKPSRLKSAQDIKISTKKNYKGIPEHFQPENRTVPYRVTETVESLSPTKSVPETGKLLVKPYKTGSSKKIGIECSIDKDDIDDIFEKMGF</sequence>
<proteinExistence type="predicted"/>
<comment type="caution">
    <text evidence="3">The sequence shown here is derived from an EMBL/GenBank/DDBJ whole genome shotgun (WGS) entry which is preliminary data.</text>
</comment>
<dbReference type="GO" id="GO:0045747">
    <property type="term" value="P:positive regulation of Notch signaling pathway"/>
    <property type="evidence" value="ECO:0007669"/>
    <property type="project" value="TreeGrafter"/>
</dbReference>
<evidence type="ECO:0000256" key="1">
    <source>
        <dbReference type="SAM" id="Phobius"/>
    </source>
</evidence>
<dbReference type="Pfam" id="PF14780">
    <property type="entry name" value="NEPRO_N"/>
    <property type="match status" value="1"/>
</dbReference>